<dbReference type="EMBL" id="MNCJ02000326">
    <property type="protein sequence ID" value="KAF5783402.1"/>
    <property type="molecule type" value="Genomic_DNA"/>
</dbReference>
<dbReference type="GO" id="GO:0016853">
    <property type="term" value="F:isomerase activity"/>
    <property type="evidence" value="ECO:0007669"/>
    <property type="project" value="UniProtKB-KW"/>
</dbReference>
<gene>
    <name evidence="1" type="ORF">HanXRQr2_Chr11g0507501</name>
</gene>
<comment type="caution">
    <text evidence="1">The sequence shown here is derived from an EMBL/GenBank/DDBJ whole genome shotgun (WGS) entry which is preliminary data.</text>
</comment>
<reference evidence="1" key="2">
    <citation type="submission" date="2020-06" db="EMBL/GenBank/DDBJ databases">
        <title>Helianthus annuus Genome sequencing and assembly Release 2.</title>
        <authorList>
            <person name="Gouzy J."/>
            <person name="Langlade N."/>
            <person name="Munos S."/>
        </authorList>
    </citation>
    <scope>NUCLEOTIDE SEQUENCE</scope>
    <source>
        <tissue evidence="1">Leaves</tissue>
    </source>
</reference>
<reference evidence="1" key="1">
    <citation type="journal article" date="2017" name="Nature">
        <title>The sunflower genome provides insights into oil metabolism, flowering and Asterid evolution.</title>
        <authorList>
            <person name="Badouin H."/>
            <person name="Gouzy J."/>
            <person name="Grassa C.J."/>
            <person name="Murat F."/>
            <person name="Staton S.E."/>
            <person name="Cottret L."/>
            <person name="Lelandais-Briere C."/>
            <person name="Owens G.L."/>
            <person name="Carrere S."/>
            <person name="Mayjonade B."/>
            <person name="Legrand L."/>
            <person name="Gill N."/>
            <person name="Kane N.C."/>
            <person name="Bowers J.E."/>
            <person name="Hubner S."/>
            <person name="Bellec A."/>
            <person name="Berard A."/>
            <person name="Berges H."/>
            <person name="Blanchet N."/>
            <person name="Boniface M.C."/>
            <person name="Brunel D."/>
            <person name="Catrice O."/>
            <person name="Chaidir N."/>
            <person name="Claudel C."/>
            <person name="Donnadieu C."/>
            <person name="Faraut T."/>
            <person name="Fievet G."/>
            <person name="Helmstetter N."/>
            <person name="King M."/>
            <person name="Knapp S.J."/>
            <person name="Lai Z."/>
            <person name="Le Paslier M.C."/>
            <person name="Lippi Y."/>
            <person name="Lorenzon L."/>
            <person name="Mandel J.R."/>
            <person name="Marage G."/>
            <person name="Marchand G."/>
            <person name="Marquand E."/>
            <person name="Bret-Mestries E."/>
            <person name="Morien E."/>
            <person name="Nambeesan S."/>
            <person name="Nguyen T."/>
            <person name="Pegot-Espagnet P."/>
            <person name="Pouilly N."/>
            <person name="Raftis F."/>
            <person name="Sallet E."/>
            <person name="Schiex T."/>
            <person name="Thomas J."/>
            <person name="Vandecasteele C."/>
            <person name="Vares D."/>
            <person name="Vear F."/>
            <person name="Vautrin S."/>
            <person name="Crespi M."/>
            <person name="Mangin B."/>
            <person name="Burke J.M."/>
            <person name="Salse J."/>
            <person name="Munos S."/>
            <person name="Vincourt P."/>
            <person name="Rieseberg L.H."/>
            <person name="Langlade N.B."/>
        </authorList>
    </citation>
    <scope>NUCLEOTIDE SEQUENCE</scope>
    <source>
        <tissue evidence="1">Leaves</tissue>
    </source>
</reference>
<evidence type="ECO:0000313" key="1">
    <source>
        <dbReference type="EMBL" id="KAF5783402.1"/>
    </source>
</evidence>
<dbReference type="EC" id="1.1.1.35" evidence="1"/>
<keyword evidence="1" id="KW-0560">Oxidoreductase</keyword>
<name>A0A9K3HRP1_HELAN</name>
<dbReference type="SUPFAM" id="SSF52096">
    <property type="entry name" value="ClpP/crotonase"/>
    <property type="match status" value="1"/>
</dbReference>
<keyword evidence="2" id="KW-1185">Reference proteome</keyword>
<dbReference type="Gramene" id="mRNA:HanXRQr2_Chr11g0507501">
    <property type="protein sequence ID" value="mRNA:HanXRQr2_Chr11g0507501"/>
    <property type="gene ID" value="HanXRQr2_Chr11g0507501"/>
</dbReference>
<keyword evidence="1" id="KW-0456">Lyase</keyword>
<evidence type="ECO:0000313" key="2">
    <source>
        <dbReference type="Proteomes" id="UP000215914"/>
    </source>
</evidence>
<sequence>MRRDDVKAIVLTGKNGRFSGGFDINVFQKVHETSQLPDVSVELVKWETNSYSLVVTQRRPLIMLQRVSLILSHKRLGFWKPHEKNLVAFGGQSVTLVGSKLIMFGGEAKHRLLLNDFNVLDLEIMLWNVAETT</sequence>
<protein>
    <submittedName>
        <fullName evidence="1">Isomerase, 3-hydroxyacyl-CoA dehydrogenase, Enoyl-CoA hydratase</fullName>
        <ecNumber evidence="1">1.1.1.35</ecNumber>
        <ecNumber evidence="1">4.2.1.17</ecNumber>
        <ecNumber evidence="1">5.-.-.-</ecNumber>
    </submittedName>
</protein>
<organism evidence="1 2">
    <name type="scientific">Helianthus annuus</name>
    <name type="common">Common sunflower</name>
    <dbReference type="NCBI Taxonomy" id="4232"/>
    <lineage>
        <taxon>Eukaryota</taxon>
        <taxon>Viridiplantae</taxon>
        <taxon>Streptophyta</taxon>
        <taxon>Embryophyta</taxon>
        <taxon>Tracheophyta</taxon>
        <taxon>Spermatophyta</taxon>
        <taxon>Magnoliopsida</taxon>
        <taxon>eudicotyledons</taxon>
        <taxon>Gunneridae</taxon>
        <taxon>Pentapetalae</taxon>
        <taxon>asterids</taxon>
        <taxon>campanulids</taxon>
        <taxon>Asterales</taxon>
        <taxon>Asteraceae</taxon>
        <taxon>Asteroideae</taxon>
        <taxon>Heliantheae alliance</taxon>
        <taxon>Heliantheae</taxon>
        <taxon>Helianthus</taxon>
    </lineage>
</organism>
<dbReference type="EC" id="4.2.1.17" evidence="1"/>
<keyword evidence="1" id="KW-0413">Isomerase</keyword>
<dbReference type="GO" id="GO:0004300">
    <property type="term" value="F:enoyl-CoA hydratase activity"/>
    <property type="evidence" value="ECO:0007669"/>
    <property type="project" value="UniProtKB-EC"/>
</dbReference>
<proteinExistence type="predicted"/>
<dbReference type="InterPro" id="IPR029045">
    <property type="entry name" value="ClpP/crotonase-like_dom_sf"/>
</dbReference>
<dbReference type="Gene3D" id="3.90.226.10">
    <property type="entry name" value="2-enoyl-CoA Hydratase, Chain A, domain 1"/>
    <property type="match status" value="1"/>
</dbReference>
<dbReference type="EC" id="5.-.-.-" evidence="1"/>
<dbReference type="Proteomes" id="UP000215914">
    <property type="component" value="Unassembled WGS sequence"/>
</dbReference>
<dbReference type="GO" id="GO:0003857">
    <property type="term" value="F:(3S)-3-hydroxyacyl-CoA dehydrogenase (NAD+) activity"/>
    <property type="evidence" value="ECO:0007669"/>
    <property type="project" value="UniProtKB-EC"/>
</dbReference>
<dbReference type="AlphaFoldDB" id="A0A9K3HRP1"/>
<accession>A0A9K3HRP1</accession>